<dbReference type="Proteomes" id="UP000198683">
    <property type="component" value="Unassembled WGS sequence"/>
</dbReference>
<dbReference type="AlphaFoldDB" id="A0A1G8S1Q9"/>
<name>A0A1G8S1Q9_9ACTN</name>
<proteinExistence type="predicted"/>
<dbReference type="EMBL" id="FNFB01000001">
    <property type="protein sequence ID" value="SDJ23136.1"/>
    <property type="molecule type" value="Genomic_DNA"/>
</dbReference>
<keyword evidence="2" id="KW-1185">Reference proteome</keyword>
<dbReference type="STRING" id="683260.SAMN05421874_101140"/>
<gene>
    <name evidence="1" type="ORF">SAMN05421874_101140</name>
</gene>
<sequence length="60" mass="6199">MKASHPFNQKETELKIVTIGRGTIGGGLAGLWQAAGHDVEELGRDGGDVSDADVVPVAVQ</sequence>
<reference evidence="1 2" key="1">
    <citation type="submission" date="2016-10" db="EMBL/GenBank/DDBJ databases">
        <authorList>
            <person name="de Groot N.N."/>
        </authorList>
    </citation>
    <scope>NUCLEOTIDE SEQUENCE [LARGE SCALE GENOMIC DNA]</scope>
    <source>
        <strain evidence="1 2">CGMCC 4.5681</strain>
    </source>
</reference>
<protein>
    <submittedName>
        <fullName evidence="1">Uncharacterized protein</fullName>
    </submittedName>
</protein>
<dbReference type="Gene3D" id="3.40.50.720">
    <property type="entry name" value="NAD(P)-binding Rossmann-like Domain"/>
    <property type="match status" value="1"/>
</dbReference>
<evidence type="ECO:0000313" key="1">
    <source>
        <dbReference type="EMBL" id="SDJ23136.1"/>
    </source>
</evidence>
<evidence type="ECO:0000313" key="2">
    <source>
        <dbReference type="Proteomes" id="UP000198683"/>
    </source>
</evidence>
<accession>A0A1G8S1Q9</accession>
<organism evidence="1 2">
    <name type="scientific">Nonomuraea maritima</name>
    <dbReference type="NCBI Taxonomy" id="683260"/>
    <lineage>
        <taxon>Bacteria</taxon>
        <taxon>Bacillati</taxon>
        <taxon>Actinomycetota</taxon>
        <taxon>Actinomycetes</taxon>
        <taxon>Streptosporangiales</taxon>
        <taxon>Streptosporangiaceae</taxon>
        <taxon>Nonomuraea</taxon>
    </lineage>
</organism>